<reference evidence="4" key="1">
    <citation type="submission" date="2020-03" db="EMBL/GenBank/DDBJ databases">
        <title>Studies in the Genomics of Life Span.</title>
        <authorList>
            <person name="Glass D."/>
        </authorList>
    </citation>
    <scope>NUCLEOTIDE SEQUENCE</scope>
    <source>
        <strain evidence="4">LTLLF</strain>
        <tissue evidence="4">Muscle</tissue>
    </source>
</reference>
<dbReference type="PANTHER" id="PTHR14550">
    <property type="entry name" value="TRANSMEMBRANE PROTEIN 109"/>
    <property type="match status" value="1"/>
</dbReference>
<feature type="chain" id="PRO_5035305200" evidence="3">
    <location>
        <begin position="34"/>
        <end position="335"/>
    </location>
</feature>
<evidence type="ECO:0000256" key="1">
    <source>
        <dbReference type="SAM" id="MobiDB-lite"/>
    </source>
</evidence>
<evidence type="ECO:0000256" key="3">
    <source>
        <dbReference type="SAM" id="SignalP"/>
    </source>
</evidence>
<name>A0A8J6GN14_MICOH</name>
<keyword evidence="2" id="KW-1133">Transmembrane helix</keyword>
<feature type="transmembrane region" description="Helical" evidence="2">
    <location>
        <begin position="131"/>
        <end position="153"/>
    </location>
</feature>
<evidence type="ECO:0000313" key="4">
    <source>
        <dbReference type="EMBL" id="KAH0512703.1"/>
    </source>
</evidence>
<feature type="transmembrane region" description="Helical" evidence="2">
    <location>
        <begin position="159"/>
        <end position="179"/>
    </location>
</feature>
<comment type="caution">
    <text evidence="4">The sequence shown here is derived from an EMBL/GenBank/DDBJ whole genome shotgun (WGS) entry which is preliminary data.</text>
</comment>
<dbReference type="GO" id="GO:0071480">
    <property type="term" value="P:cellular response to gamma radiation"/>
    <property type="evidence" value="ECO:0007669"/>
    <property type="project" value="InterPro"/>
</dbReference>
<evidence type="ECO:0000313" key="5">
    <source>
        <dbReference type="Proteomes" id="UP000710432"/>
    </source>
</evidence>
<dbReference type="EMBL" id="JAATJU010021838">
    <property type="protein sequence ID" value="KAH0512703.1"/>
    <property type="molecule type" value="Genomic_DNA"/>
</dbReference>
<keyword evidence="2" id="KW-0472">Membrane</keyword>
<feature type="transmembrane region" description="Helical" evidence="2">
    <location>
        <begin position="84"/>
        <end position="110"/>
    </location>
</feature>
<accession>A0A8J6GN14</accession>
<dbReference type="InterPro" id="IPR039492">
    <property type="entry name" value="TMEM109"/>
</dbReference>
<dbReference type="AlphaFoldDB" id="A0A8J6GN14"/>
<evidence type="ECO:0000256" key="2">
    <source>
        <dbReference type="SAM" id="Phobius"/>
    </source>
</evidence>
<sequence>MAGSDSNPSWSRHLFKAVLMVLVALFLVHSSSSQSYGDFVSPGQEKREASADLLTQIGRSLKETLDSWLGPETMHVISETLVQVMWAISSAISVACFALSGIAAQLLSALGLDGEYLTQGLKLSPSQVQTLLLWGAAALVIYWLVSLLLGLVLALLGRILGGLKLVLFVAGFVGLVRSVPDPSTRALMLLALLTLFALLSRLTGSRGSGAHLEAKVALEIPDHLLNLSQHYPGASFQEKSQKNSPCASWQRPSVCSVSRETFRPEARGRSGSGIRRALGPGGAEGGQPMCLRSLPPYCSRSIVWELQPLAGTGNWLARGAGAEQAREMRGRKAGT</sequence>
<gene>
    <name evidence="4" type="ORF">LTLLF_143630</name>
</gene>
<dbReference type="Pfam" id="PF14965">
    <property type="entry name" value="BRI3BP"/>
    <property type="match status" value="1"/>
</dbReference>
<keyword evidence="2 4" id="KW-0812">Transmembrane</keyword>
<organism evidence="4 5">
    <name type="scientific">Microtus ochrogaster</name>
    <name type="common">Prairie vole</name>
    <dbReference type="NCBI Taxonomy" id="79684"/>
    <lineage>
        <taxon>Eukaryota</taxon>
        <taxon>Metazoa</taxon>
        <taxon>Chordata</taxon>
        <taxon>Craniata</taxon>
        <taxon>Vertebrata</taxon>
        <taxon>Euteleostomi</taxon>
        <taxon>Mammalia</taxon>
        <taxon>Eutheria</taxon>
        <taxon>Euarchontoglires</taxon>
        <taxon>Glires</taxon>
        <taxon>Rodentia</taxon>
        <taxon>Myomorpha</taxon>
        <taxon>Muroidea</taxon>
        <taxon>Cricetidae</taxon>
        <taxon>Arvicolinae</taxon>
        <taxon>Microtus</taxon>
    </lineage>
</organism>
<protein>
    <submittedName>
        <fullName evidence="4">Transmembrane protein 109</fullName>
    </submittedName>
</protein>
<dbReference type="Proteomes" id="UP000710432">
    <property type="component" value="Unassembled WGS sequence"/>
</dbReference>
<feature type="transmembrane region" description="Helical" evidence="2">
    <location>
        <begin position="186"/>
        <end position="204"/>
    </location>
</feature>
<dbReference type="GO" id="GO:0042771">
    <property type="term" value="P:intrinsic apoptotic signaling pathway in response to DNA damage by p53 class mediator"/>
    <property type="evidence" value="ECO:0007669"/>
    <property type="project" value="TreeGrafter"/>
</dbReference>
<feature type="region of interest" description="Disordered" evidence="1">
    <location>
        <begin position="260"/>
        <end position="285"/>
    </location>
</feature>
<feature type="signal peptide" evidence="3">
    <location>
        <begin position="1"/>
        <end position="33"/>
    </location>
</feature>
<proteinExistence type="predicted"/>
<keyword evidence="3" id="KW-0732">Signal</keyword>
<dbReference type="PANTHER" id="PTHR14550:SF2">
    <property type="entry name" value="TRANSMEMBRANE PROTEIN 109"/>
    <property type="match status" value="1"/>
</dbReference>